<evidence type="ECO:0000313" key="5">
    <source>
        <dbReference type="Proteomes" id="UP001066276"/>
    </source>
</evidence>
<feature type="transmembrane region" description="Helical" evidence="2">
    <location>
        <begin position="39"/>
        <end position="60"/>
    </location>
</feature>
<dbReference type="AlphaFoldDB" id="A0AAV7RD24"/>
<keyword evidence="1" id="KW-0675">Receptor</keyword>
<keyword evidence="2" id="KW-1133">Transmembrane helix</keyword>
<reference evidence="4" key="1">
    <citation type="journal article" date="2022" name="bioRxiv">
        <title>Sequencing and chromosome-scale assembly of the giantPleurodeles waltlgenome.</title>
        <authorList>
            <person name="Brown T."/>
            <person name="Elewa A."/>
            <person name="Iarovenko S."/>
            <person name="Subramanian E."/>
            <person name="Araus A.J."/>
            <person name="Petzold A."/>
            <person name="Susuki M."/>
            <person name="Suzuki K.-i.T."/>
            <person name="Hayashi T."/>
            <person name="Toyoda A."/>
            <person name="Oliveira C."/>
            <person name="Osipova E."/>
            <person name="Leigh N.D."/>
            <person name="Simon A."/>
            <person name="Yun M.H."/>
        </authorList>
    </citation>
    <scope>NUCLEOTIDE SEQUENCE</scope>
    <source>
        <strain evidence="4">20211129_DDA</strain>
        <tissue evidence="4">Liver</tissue>
    </source>
</reference>
<feature type="domain" description="Frizzled/Smoothened 7TM" evidence="3">
    <location>
        <begin position="28"/>
        <end position="100"/>
    </location>
</feature>
<evidence type="ECO:0000256" key="1">
    <source>
        <dbReference type="ARBA" id="ARBA00023170"/>
    </source>
</evidence>
<proteinExistence type="predicted"/>
<dbReference type="Proteomes" id="UP001066276">
    <property type="component" value="Chromosome 5"/>
</dbReference>
<gene>
    <name evidence="4" type="ORF">NDU88_001594</name>
</gene>
<keyword evidence="5" id="KW-1185">Reference proteome</keyword>
<sequence>MGPYTYHCRYKSVIKCLARIEEASPTALVLEGLEAQVQWVHLGAWALLNAQMLMVLVLGLADGARLSGVRYLGLSSALVLRALVLRPLFSLFAGFFLLVSQRYRARTCPMEFLARGLRVPEEFTYGRLLSLWEAIGCTYVTGGDLSLGQFIMPVEFTHEKLLARKRMLGVVMSLEDIGRTGDSSLHHPLSQFHQPY</sequence>
<keyword evidence="2" id="KW-0472">Membrane</keyword>
<comment type="caution">
    <text evidence="4">The sequence shown here is derived from an EMBL/GenBank/DDBJ whole genome shotgun (WGS) entry which is preliminary data.</text>
</comment>
<dbReference type="EMBL" id="JANPWB010000009">
    <property type="protein sequence ID" value="KAJ1148768.1"/>
    <property type="molecule type" value="Genomic_DNA"/>
</dbReference>
<dbReference type="Pfam" id="PF01534">
    <property type="entry name" value="Frizzled"/>
    <property type="match status" value="1"/>
</dbReference>
<evidence type="ECO:0000313" key="4">
    <source>
        <dbReference type="EMBL" id="KAJ1148768.1"/>
    </source>
</evidence>
<dbReference type="GO" id="GO:0007166">
    <property type="term" value="P:cell surface receptor signaling pathway"/>
    <property type="evidence" value="ECO:0007669"/>
    <property type="project" value="InterPro"/>
</dbReference>
<accession>A0AAV7RD24</accession>
<evidence type="ECO:0000259" key="3">
    <source>
        <dbReference type="Pfam" id="PF01534"/>
    </source>
</evidence>
<dbReference type="GO" id="GO:0016020">
    <property type="term" value="C:membrane"/>
    <property type="evidence" value="ECO:0007669"/>
    <property type="project" value="InterPro"/>
</dbReference>
<dbReference type="InterPro" id="IPR000539">
    <property type="entry name" value="Frizzled/Smoothened_7TM"/>
</dbReference>
<feature type="transmembrane region" description="Helical" evidence="2">
    <location>
        <begin position="72"/>
        <end position="99"/>
    </location>
</feature>
<evidence type="ECO:0000256" key="2">
    <source>
        <dbReference type="SAM" id="Phobius"/>
    </source>
</evidence>
<organism evidence="4 5">
    <name type="scientific">Pleurodeles waltl</name>
    <name type="common">Iberian ribbed newt</name>
    <dbReference type="NCBI Taxonomy" id="8319"/>
    <lineage>
        <taxon>Eukaryota</taxon>
        <taxon>Metazoa</taxon>
        <taxon>Chordata</taxon>
        <taxon>Craniata</taxon>
        <taxon>Vertebrata</taxon>
        <taxon>Euteleostomi</taxon>
        <taxon>Amphibia</taxon>
        <taxon>Batrachia</taxon>
        <taxon>Caudata</taxon>
        <taxon>Salamandroidea</taxon>
        <taxon>Salamandridae</taxon>
        <taxon>Pleurodelinae</taxon>
        <taxon>Pleurodeles</taxon>
    </lineage>
</organism>
<keyword evidence="2" id="KW-0812">Transmembrane</keyword>
<protein>
    <recommendedName>
        <fullName evidence="3">Frizzled/Smoothened 7TM domain-containing protein</fullName>
    </recommendedName>
</protein>
<name>A0AAV7RD24_PLEWA</name>